<dbReference type="Proteomes" id="UP000181942">
    <property type="component" value="Unassembled WGS sequence"/>
</dbReference>
<dbReference type="InterPro" id="IPR014031">
    <property type="entry name" value="Ketoacyl_synth_C"/>
</dbReference>
<dbReference type="CDD" id="cd00834">
    <property type="entry name" value="KAS_I_II"/>
    <property type="match status" value="1"/>
</dbReference>
<dbReference type="AlphaFoldDB" id="A0A1I2T7S2"/>
<dbReference type="PROSITE" id="PS52004">
    <property type="entry name" value="KS3_2"/>
    <property type="match status" value="1"/>
</dbReference>
<name>A0A1I2T7S2_9ACTN</name>
<dbReference type="InterPro" id="IPR020841">
    <property type="entry name" value="PKS_Beta-ketoAc_synthase_dom"/>
</dbReference>
<protein>
    <submittedName>
        <fullName evidence="5">3-oxoacyl-[acyl-carrier-protein] synthase II</fullName>
    </submittedName>
</protein>
<keyword evidence="2 3" id="KW-0808">Transferase</keyword>
<dbReference type="EMBL" id="FONR01000023">
    <property type="protein sequence ID" value="SFG59247.1"/>
    <property type="molecule type" value="Genomic_DNA"/>
</dbReference>
<evidence type="ECO:0000256" key="3">
    <source>
        <dbReference type="RuleBase" id="RU003694"/>
    </source>
</evidence>
<proteinExistence type="inferred from homology"/>
<evidence type="ECO:0000313" key="6">
    <source>
        <dbReference type="Proteomes" id="UP000181942"/>
    </source>
</evidence>
<evidence type="ECO:0000259" key="4">
    <source>
        <dbReference type="PROSITE" id="PS52004"/>
    </source>
</evidence>
<accession>A0A1I2T7S2</accession>
<evidence type="ECO:0000256" key="1">
    <source>
        <dbReference type="ARBA" id="ARBA00008467"/>
    </source>
</evidence>
<dbReference type="InterPro" id="IPR014030">
    <property type="entry name" value="Ketoacyl_synth_N"/>
</dbReference>
<feature type="domain" description="Ketosynthase family 3 (KS3)" evidence="4">
    <location>
        <begin position="5"/>
        <end position="427"/>
    </location>
</feature>
<dbReference type="Gene3D" id="3.40.47.10">
    <property type="match status" value="2"/>
</dbReference>
<sequence>MSEQRRRVMVTGIGLMTAIGQSAAETWHSLLEGRCGIGPLRAYDPAPLRTGIGAEIPSFTPAQWASRRTLRMLCRGDQLALAGATLALQDAGLDDGSDLGHRVGLFLGSNKEMPRMDELIAQLQAVRADDGTPDLHRLGQSASSVIAPLFFVEGLQPAAAFHISEKYGIRGANAYFAGTADSGAMAIGRGMRTVRRGEADLVLAGGYDDATGWWAMSKMDGLGVLSTRTDLGTEAFRPFDRDRSGSVFGEGAALLVLEEREHALARGARCYAEITGFGAGNDCVRPPSPQPRARGLARAIGRALADAERPFPDGSYIAAHGCATLQGDASETVALHDALGTAAKSAQISSVKPQTGHLVGGAGALNAAVAALALDSGTVPATLNLHHPAAECDLDYVPLTPRHTRPDSALALARGLEGQAVALALGRTS</sequence>
<dbReference type="SUPFAM" id="SSF53901">
    <property type="entry name" value="Thiolase-like"/>
    <property type="match status" value="2"/>
</dbReference>
<dbReference type="SMART" id="SM00825">
    <property type="entry name" value="PKS_KS"/>
    <property type="match status" value="1"/>
</dbReference>
<dbReference type="Pfam" id="PF02801">
    <property type="entry name" value="Ketoacyl-synt_C"/>
    <property type="match status" value="1"/>
</dbReference>
<dbReference type="GO" id="GO:0004315">
    <property type="term" value="F:3-oxoacyl-[acyl-carrier-protein] synthase activity"/>
    <property type="evidence" value="ECO:0007669"/>
    <property type="project" value="TreeGrafter"/>
</dbReference>
<organism evidence="5 6">
    <name type="scientific">Streptomyces mirabilis</name>
    <dbReference type="NCBI Taxonomy" id="68239"/>
    <lineage>
        <taxon>Bacteria</taxon>
        <taxon>Bacillati</taxon>
        <taxon>Actinomycetota</taxon>
        <taxon>Actinomycetes</taxon>
        <taxon>Kitasatosporales</taxon>
        <taxon>Streptomycetaceae</taxon>
        <taxon>Streptomyces</taxon>
    </lineage>
</organism>
<dbReference type="InterPro" id="IPR016039">
    <property type="entry name" value="Thiolase-like"/>
</dbReference>
<dbReference type="PANTHER" id="PTHR11712">
    <property type="entry name" value="POLYKETIDE SYNTHASE-RELATED"/>
    <property type="match status" value="1"/>
</dbReference>
<gene>
    <name evidence="5" type="ORF">SAMN02787118_12395</name>
</gene>
<dbReference type="PANTHER" id="PTHR11712:SF336">
    <property type="entry name" value="3-OXOACYL-[ACYL-CARRIER-PROTEIN] SYNTHASE, MITOCHONDRIAL"/>
    <property type="match status" value="1"/>
</dbReference>
<dbReference type="OrthoDB" id="9808669at2"/>
<dbReference type="RefSeq" id="WP_075032272.1">
    <property type="nucleotide sequence ID" value="NZ_FONR01000023.1"/>
</dbReference>
<dbReference type="InterPro" id="IPR000794">
    <property type="entry name" value="Beta-ketoacyl_synthase"/>
</dbReference>
<dbReference type="Pfam" id="PF00109">
    <property type="entry name" value="ketoacyl-synt"/>
    <property type="match status" value="1"/>
</dbReference>
<dbReference type="GO" id="GO:0006633">
    <property type="term" value="P:fatty acid biosynthetic process"/>
    <property type="evidence" value="ECO:0007669"/>
    <property type="project" value="TreeGrafter"/>
</dbReference>
<evidence type="ECO:0000256" key="2">
    <source>
        <dbReference type="ARBA" id="ARBA00022679"/>
    </source>
</evidence>
<comment type="similarity">
    <text evidence="1 3">Belongs to the thiolase-like superfamily. Beta-ketoacyl-ACP synthases family.</text>
</comment>
<evidence type="ECO:0000313" key="5">
    <source>
        <dbReference type="EMBL" id="SFG59247.1"/>
    </source>
</evidence>
<reference evidence="5 6" key="1">
    <citation type="submission" date="2016-10" db="EMBL/GenBank/DDBJ databases">
        <authorList>
            <person name="de Groot N.N."/>
        </authorList>
    </citation>
    <scope>NUCLEOTIDE SEQUENCE [LARGE SCALE GENOMIC DNA]</scope>
    <source>
        <strain evidence="5 6">OK461</strain>
    </source>
</reference>